<dbReference type="Pfam" id="PF00271">
    <property type="entry name" value="Helicase_C"/>
    <property type="match status" value="1"/>
</dbReference>
<dbReference type="PANTHER" id="PTHR11274">
    <property type="entry name" value="RAD25/XP-B DNA REPAIR HELICASE"/>
    <property type="match status" value="1"/>
</dbReference>
<reference evidence="7 8" key="1">
    <citation type="submission" date="2020-11" db="EMBL/GenBank/DDBJ databases">
        <title>Corynebacterium sp. ZJ-599.</title>
        <authorList>
            <person name="Zhou J."/>
        </authorList>
    </citation>
    <scope>NUCLEOTIDE SEQUENCE [LARGE SCALE GENOMIC DNA]</scope>
    <source>
        <strain evidence="7 8">ZJ-599</strain>
    </source>
</reference>
<keyword evidence="2" id="KW-0378">Hydrolase</keyword>
<organism evidence="7 8">
    <name type="scientific">Corynebacterium lizhenjunii</name>
    <dbReference type="NCBI Taxonomy" id="2709394"/>
    <lineage>
        <taxon>Bacteria</taxon>
        <taxon>Bacillati</taxon>
        <taxon>Actinomycetota</taxon>
        <taxon>Actinomycetes</taxon>
        <taxon>Mycobacteriales</taxon>
        <taxon>Corynebacteriaceae</taxon>
        <taxon>Corynebacterium</taxon>
    </lineage>
</organism>
<evidence type="ECO:0000256" key="3">
    <source>
        <dbReference type="ARBA" id="ARBA00022806"/>
    </source>
</evidence>
<name>A0A7T0PA39_9CORY</name>
<dbReference type="PROSITE" id="PS51192">
    <property type="entry name" value="HELICASE_ATP_BIND_1"/>
    <property type="match status" value="1"/>
</dbReference>
<dbReference type="CDD" id="cd17926">
    <property type="entry name" value="DEXHc_RE"/>
    <property type="match status" value="1"/>
</dbReference>
<dbReference type="GO" id="GO:0005524">
    <property type="term" value="F:ATP binding"/>
    <property type="evidence" value="ECO:0007669"/>
    <property type="project" value="UniProtKB-KW"/>
</dbReference>
<protein>
    <submittedName>
        <fullName evidence="7">DEAD/DEAH box helicase</fullName>
    </submittedName>
</protein>
<evidence type="ECO:0000313" key="7">
    <source>
        <dbReference type="EMBL" id="QPK78586.1"/>
    </source>
</evidence>
<dbReference type="GO" id="GO:0003677">
    <property type="term" value="F:DNA binding"/>
    <property type="evidence" value="ECO:0007669"/>
    <property type="project" value="InterPro"/>
</dbReference>
<dbReference type="Gene3D" id="3.40.50.300">
    <property type="entry name" value="P-loop containing nucleotide triphosphate hydrolases"/>
    <property type="match status" value="2"/>
</dbReference>
<evidence type="ECO:0000256" key="1">
    <source>
        <dbReference type="ARBA" id="ARBA00022741"/>
    </source>
</evidence>
<gene>
    <name evidence="7" type="ORF">G7Y31_08485</name>
</gene>
<keyword evidence="8" id="KW-1185">Reference proteome</keyword>
<evidence type="ECO:0000256" key="2">
    <source>
        <dbReference type="ARBA" id="ARBA00022801"/>
    </source>
</evidence>
<keyword evidence="4" id="KW-0067">ATP-binding</keyword>
<dbReference type="GO" id="GO:0004386">
    <property type="term" value="F:helicase activity"/>
    <property type="evidence" value="ECO:0007669"/>
    <property type="project" value="UniProtKB-KW"/>
</dbReference>
<dbReference type="InterPro" id="IPR054347">
    <property type="entry name" value="TOTE_primase"/>
</dbReference>
<dbReference type="InterPro" id="IPR050615">
    <property type="entry name" value="ATP-dep_DNA_Helicase"/>
</dbReference>
<dbReference type="EMBL" id="CP064954">
    <property type="protein sequence ID" value="QPK78586.1"/>
    <property type="molecule type" value="Genomic_DNA"/>
</dbReference>
<keyword evidence="1" id="KW-0547">Nucleotide-binding</keyword>
<dbReference type="Proteomes" id="UP000594681">
    <property type="component" value="Chromosome"/>
</dbReference>
<dbReference type="Pfam" id="PF04851">
    <property type="entry name" value="ResIII"/>
    <property type="match status" value="1"/>
</dbReference>
<sequence length="759" mass="83172">MTDDARIHYLEQRISALEEHVAQLLATLNQQSLSSAPPPADPESLPQQSELSPTEKIALFMEYFVGRTDVFARASTTKKSWYPATVSYNDRTLIPLTQRDIEQHLRRDNNAHVGLYPMLPDDTCRLLACDFDDADFAHAAVRYAKTCREHGLSPLIEVSRSGSGAHVWLFFTEPVPARLARSVGLSLLTKASPTAVFTSFDRFFPSQDTLPTKSKSFGNLIALPLAGHHRANNTTVFVNDAFEPFADQFAALSNATKATPSQLKQVYAQLQPDPETDLPVAPTTAQLKALRKSGTVKVTHDSHVHIDLSGIDSTTATALRHLGAIPNPQFYIKQAQRFSTFGTPRLIVRFTEKDNQLTLDRGTLDSVLSILTTAGYTVTRRGHTPKPRKVDMAFVGELYPQQKKAIKDVTAHKTGMLIAPPGAGKTVMACYIIAQRCVPTAIIVPNAELLNQWRRSFEEFLPGTPVGQYSGKKKKLSGVVDLITAQSISRVDSRTDFLADYGHIIVDECHRVGAAGLTHTLAGLNVRFFLGLTATPFRSDGLDKLLPMICGPIRHTMELNRPGPKHYHVHETSFAYDAPYLFWPDLDTALAADAARNQLIASVTVAVAGADHNVVVLVKRREHLAHLQKFIEKSEPKVPIFKLHGGLSAKERSATLDKLTASSSFILLAMSQIAGEGLDLPSLDTLVLAAPVAFHGNIIQQVGRITRDATGECSSAATVHDFLDKDVPALAAAFRKRQSTLKKEGFSPAIFHAVDQLPN</sequence>
<dbReference type="CDD" id="cd18785">
    <property type="entry name" value="SF2_C"/>
    <property type="match status" value="1"/>
</dbReference>
<feature type="domain" description="Helicase C-terminal" evidence="6">
    <location>
        <begin position="599"/>
        <end position="759"/>
    </location>
</feature>
<dbReference type="InterPro" id="IPR014001">
    <property type="entry name" value="Helicase_ATP-bd"/>
</dbReference>
<evidence type="ECO:0000259" key="6">
    <source>
        <dbReference type="PROSITE" id="PS51194"/>
    </source>
</evidence>
<dbReference type="Pfam" id="PF22548">
    <property type="entry name" value="AEP-TOTE"/>
    <property type="match status" value="1"/>
</dbReference>
<proteinExistence type="predicted"/>
<dbReference type="PROSITE" id="PS51194">
    <property type="entry name" value="HELICASE_CTER"/>
    <property type="match status" value="1"/>
</dbReference>
<dbReference type="RefSeq" id="WP_165010768.1">
    <property type="nucleotide sequence ID" value="NZ_CP064954.1"/>
</dbReference>
<keyword evidence="3 7" id="KW-0347">Helicase</keyword>
<dbReference type="SUPFAM" id="SSF52540">
    <property type="entry name" value="P-loop containing nucleoside triphosphate hydrolases"/>
    <property type="match status" value="1"/>
</dbReference>
<dbReference type="AlphaFoldDB" id="A0A7T0PA39"/>
<feature type="domain" description="Helicase ATP-binding" evidence="5">
    <location>
        <begin position="406"/>
        <end position="554"/>
    </location>
</feature>
<dbReference type="SMART" id="SM00490">
    <property type="entry name" value="HELICc"/>
    <property type="match status" value="1"/>
</dbReference>
<dbReference type="GO" id="GO:0016787">
    <property type="term" value="F:hydrolase activity"/>
    <property type="evidence" value="ECO:0007669"/>
    <property type="project" value="UniProtKB-KW"/>
</dbReference>
<dbReference type="SMART" id="SM00487">
    <property type="entry name" value="DEXDc"/>
    <property type="match status" value="1"/>
</dbReference>
<evidence type="ECO:0000259" key="5">
    <source>
        <dbReference type="PROSITE" id="PS51192"/>
    </source>
</evidence>
<dbReference type="PANTHER" id="PTHR11274:SF0">
    <property type="entry name" value="GENERAL TRANSCRIPTION AND DNA REPAIR FACTOR IIH HELICASE SUBUNIT XPB"/>
    <property type="match status" value="1"/>
</dbReference>
<evidence type="ECO:0000256" key="4">
    <source>
        <dbReference type="ARBA" id="ARBA00022840"/>
    </source>
</evidence>
<evidence type="ECO:0000313" key="8">
    <source>
        <dbReference type="Proteomes" id="UP000594681"/>
    </source>
</evidence>
<accession>A0A7T0PA39</accession>
<dbReference type="KEGG" id="cliz:G7Y31_08485"/>
<dbReference type="InterPro" id="IPR001650">
    <property type="entry name" value="Helicase_C-like"/>
</dbReference>
<dbReference type="InterPro" id="IPR027417">
    <property type="entry name" value="P-loop_NTPase"/>
</dbReference>
<dbReference type="InterPro" id="IPR006935">
    <property type="entry name" value="Helicase/UvrB_N"/>
</dbReference>